<proteinExistence type="predicted"/>
<feature type="transmembrane region" description="Helical" evidence="2">
    <location>
        <begin position="52"/>
        <end position="76"/>
    </location>
</feature>
<keyword evidence="2" id="KW-0812">Transmembrane</keyword>
<dbReference type="RefSeq" id="WP_090011047.1">
    <property type="nucleotide sequence ID" value="NZ_FNET01000016.1"/>
</dbReference>
<feature type="region of interest" description="Disordered" evidence="1">
    <location>
        <begin position="1"/>
        <end position="44"/>
    </location>
</feature>
<reference evidence="5" key="1">
    <citation type="submission" date="2016-10" db="EMBL/GenBank/DDBJ databases">
        <authorList>
            <person name="Varghese N."/>
            <person name="Submissions S."/>
        </authorList>
    </citation>
    <scope>NUCLEOTIDE SEQUENCE [LARGE SCALE GENOMIC DNA]</scope>
    <source>
        <strain evidence="5">DSM 44796</strain>
    </source>
</reference>
<evidence type="ECO:0000256" key="1">
    <source>
        <dbReference type="SAM" id="MobiDB-lite"/>
    </source>
</evidence>
<name>A0A1G9Q3E0_9PSEU</name>
<evidence type="ECO:0000259" key="3">
    <source>
        <dbReference type="Pfam" id="PF13828"/>
    </source>
</evidence>
<accession>A0A1G9Q3E0</accession>
<evidence type="ECO:0000256" key="2">
    <source>
        <dbReference type="SAM" id="Phobius"/>
    </source>
</evidence>
<gene>
    <name evidence="4" type="ORF">SAMN04488074_11615</name>
</gene>
<protein>
    <recommendedName>
        <fullName evidence="3">DUF4190 domain-containing protein</fullName>
    </recommendedName>
</protein>
<dbReference type="AlphaFoldDB" id="A0A1G9Q3E0"/>
<feature type="domain" description="DUF4190" evidence="3">
    <location>
        <begin position="52"/>
        <end position="112"/>
    </location>
</feature>
<feature type="compositionally biased region" description="Low complexity" evidence="1">
    <location>
        <begin position="9"/>
        <end position="40"/>
    </location>
</feature>
<feature type="transmembrane region" description="Helical" evidence="2">
    <location>
        <begin position="97"/>
        <end position="124"/>
    </location>
</feature>
<keyword evidence="2" id="KW-0472">Membrane</keyword>
<dbReference type="Pfam" id="PF13828">
    <property type="entry name" value="DUF4190"/>
    <property type="match status" value="1"/>
</dbReference>
<dbReference type="EMBL" id="FNET01000016">
    <property type="protein sequence ID" value="SDM05562.1"/>
    <property type="molecule type" value="Genomic_DNA"/>
</dbReference>
<sequence length="129" mass="13797">MTYDPYNPKQPGDPYGQQQPPYGQPGQPGPYGQQPPYGYGYPPPMPKPQQNAILSLVLSCVGFVTCGVTAIVGVIFGHIAMGKIKRGEEEGHGMAMAGLIVGYFVIGGWLLYFAFIIIAIIAAANSNTY</sequence>
<evidence type="ECO:0000313" key="4">
    <source>
        <dbReference type="EMBL" id="SDM05562.1"/>
    </source>
</evidence>
<dbReference type="Proteomes" id="UP000199682">
    <property type="component" value="Unassembled WGS sequence"/>
</dbReference>
<keyword evidence="2" id="KW-1133">Transmembrane helix</keyword>
<organism evidence="4 5">
    <name type="scientific">Lentzea albidocapillata subsp. violacea</name>
    <dbReference type="NCBI Taxonomy" id="128104"/>
    <lineage>
        <taxon>Bacteria</taxon>
        <taxon>Bacillati</taxon>
        <taxon>Actinomycetota</taxon>
        <taxon>Actinomycetes</taxon>
        <taxon>Pseudonocardiales</taxon>
        <taxon>Pseudonocardiaceae</taxon>
        <taxon>Lentzea</taxon>
    </lineage>
</organism>
<dbReference type="InterPro" id="IPR025241">
    <property type="entry name" value="DUF4190"/>
</dbReference>
<evidence type="ECO:0000313" key="5">
    <source>
        <dbReference type="Proteomes" id="UP000199682"/>
    </source>
</evidence>